<comment type="subcellular location">
    <subcellularLocation>
        <location evidence="4">Endoplasmic reticulum membrane</location>
        <topology evidence="4">Peripheral membrane protein</topology>
    </subcellularLocation>
    <subcellularLocation>
        <location evidence="3">Microsome membrane</location>
        <topology evidence="3">Peripheral membrane protein</topology>
    </subcellularLocation>
</comment>
<evidence type="ECO:0000256" key="7">
    <source>
        <dbReference type="ARBA" id="ARBA00022723"/>
    </source>
</evidence>
<keyword evidence="15" id="KW-0812">Transmembrane</keyword>
<sequence length="505" mass="58988">MEYIAFFIVLTIIIITIFYFIEYLINKFREHKMVKKCPGPKAYPLIGNMHLFIGDLKDVTDKLIQFSAIYSSPWRFWMGLKLALVFDDLENIEILLQNSKTYEKSFIYNFMKDTLGDGLLTAPASLWKIHRRILDPKFNSKNISCHMESLNKNSKRLINILETRNGENVDIFHYVHLCTLDMIFDSLLESDLNLQNTPDCKLDKYVKDVMNITMERMSKLWLYPNIIFKNSSLGKRLHENLAYINNIKSKIIRKKKKSIEEEKFTSEGNGLYANKVENTSPFLDALFESFYETGEYSEENIRHEMNTFIFAGSDTAAGTLTFLFLILASFPEVQNKVYKELYDMYGSSNQNDDPITYDDTKNMKYLERVIKETLRLFPPAPIVSRKMQKDTKVNDNIVVPKNTALFFSIYTLHRKDKYWTDPLRFNPDRFLPGNYDPKCFIPFGFGKRGCIGKFFAMAQMKTIVASLLRKFTVEIDNQVSVENVSLKLCITLKTAETILLRFIRR</sequence>
<dbReference type="PANTHER" id="PTHR24291:SF189">
    <property type="entry name" value="CYTOCHROME P450 4C3-RELATED"/>
    <property type="match status" value="1"/>
</dbReference>
<keyword evidence="7 14" id="KW-0479">Metal-binding</keyword>
<evidence type="ECO:0000256" key="14">
    <source>
        <dbReference type="RuleBase" id="RU000461"/>
    </source>
</evidence>
<evidence type="ECO:0000256" key="5">
    <source>
        <dbReference type="ARBA" id="ARBA00010617"/>
    </source>
</evidence>
<feature type="transmembrane region" description="Helical" evidence="15">
    <location>
        <begin position="6"/>
        <end position="25"/>
    </location>
</feature>
<evidence type="ECO:0000256" key="2">
    <source>
        <dbReference type="ARBA" id="ARBA00003690"/>
    </source>
</evidence>
<dbReference type="Pfam" id="PF00067">
    <property type="entry name" value="p450"/>
    <property type="match status" value="1"/>
</dbReference>
<keyword evidence="15" id="KW-1133">Transmembrane helix</keyword>
<accession>A0ABM1JBG1</accession>
<dbReference type="InterPro" id="IPR017972">
    <property type="entry name" value="Cyt_P450_CS"/>
</dbReference>
<evidence type="ECO:0000313" key="17">
    <source>
        <dbReference type="RefSeq" id="XP_015189799.1"/>
    </source>
</evidence>
<dbReference type="InterPro" id="IPR001128">
    <property type="entry name" value="Cyt_P450"/>
</dbReference>
<organism evidence="16 17">
    <name type="scientific">Polistes dominula</name>
    <name type="common">European paper wasp</name>
    <name type="synonym">Vespa dominula</name>
    <dbReference type="NCBI Taxonomy" id="743375"/>
    <lineage>
        <taxon>Eukaryota</taxon>
        <taxon>Metazoa</taxon>
        <taxon>Ecdysozoa</taxon>
        <taxon>Arthropoda</taxon>
        <taxon>Hexapoda</taxon>
        <taxon>Insecta</taxon>
        <taxon>Pterygota</taxon>
        <taxon>Neoptera</taxon>
        <taxon>Endopterygota</taxon>
        <taxon>Hymenoptera</taxon>
        <taxon>Apocrita</taxon>
        <taxon>Aculeata</taxon>
        <taxon>Vespoidea</taxon>
        <taxon>Vespidae</taxon>
        <taxon>Polistinae</taxon>
        <taxon>Polistini</taxon>
        <taxon>Polistes</taxon>
    </lineage>
</organism>
<evidence type="ECO:0000256" key="10">
    <source>
        <dbReference type="ARBA" id="ARBA00023002"/>
    </source>
</evidence>
<evidence type="ECO:0000256" key="8">
    <source>
        <dbReference type="ARBA" id="ARBA00022824"/>
    </source>
</evidence>
<comment type="cofactor">
    <cofactor evidence="1">
        <name>heme</name>
        <dbReference type="ChEBI" id="CHEBI:30413"/>
    </cofactor>
</comment>
<evidence type="ECO:0000256" key="4">
    <source>
        <dbReference type="ARBA" id="ARBA00004406"/>
    </source>
</evidence>
<keyword evidence="12 14" id="KW-0503">Monooxygenase</keyword>
<keyword evidence="6 14" id="KW-0349">Heme</keyword>
<reference evidence="17" key="1">
    <citation type="submission" date="2025-08" db="UniProtKB">
        <authorList>
            <consortium name="RefSeq"/>
        </authorList>
    </citation>
    <scope>IDENTIFICATION</scope>
    <source>
        <tissue evidence="17">Whole body</tissue>
    </source>
</reference>
<dbReference type="GeneID" id="107073620"/>
<evidence type="ECO:0000256" key="9">
    <source>
        <dbReference type="ARBA" id="ARBA00022848"/>
    </source>
</evidence>
<dbReference type="InterPro" id="IPR036396">
    <property type="entry name" value="Cyt_P450_sf"/>
</dbReference>
<evidence type="ECO:0000313" key="16">
    <source>
        <dbReference type="Proteomes" id="UP000694924"/>
    </source>
</evidence>
<dbReference type="PRINTS" id="PR00385">
    <property type="entry name" value="P450"/>
</dbReference>
<proteinExistence type="inferred from homology"/>
<evidence type="ECO:0000256" key="15">
    <source>
        <dbReference type="SAM" id="Phobius"/>
    </source>
</evidence>
<dbReference type="Gene3D" id="1.10.630.10">
    <property type="entry name" value="Cytochrome P450"/>
    <property type="match status" value="1"/>
</dbReference>
<dbReference type="InterPro" id="IPR050196">
    <property type="entry name" value="Cytochrome_P450_Monoox"/>
</dbReference>
<keyword evidence="16" id="KW-1185">Reference proteome</keyword>
<comment type="function">
    <text evidence="2">May be involved in the metabolism of insect hormones and in the breakdown of synthetic insecticides.</text>
</comment>
<dbReference type="PANTHER" id="PTHR24291">
    <property type="entry name" value="CYTOCHROME P450 FAMILY 4"/>
    <property type="match status" value="1"/>
</dbReference>
<keyword evidence="9" id="KW-0492">Microsome</keyword>
<keyword evidence="11 14" id="KW-0408">Iron</keyword>
<evidence type="ECO:0000256" key="1">
    <source>
        <dbReference type="ARBA" id="ARBA00001971"/>
    </source>
</evidence>
<keyword evidence="8" id="KW-0256">Endoplasmic reticulum</keyword>
<dbReference type="PROSITE" id="PS00086">
    <property type="entry name" value="CYTOCHROME_P450"/>
    <property type="match status" value="1"/>
</dbReference>
<keyword evidence="13 15" id="KW-0472">Membrane</keyword>
<evidence type="ECO:0000256" key="3">
    <source>
        <dbReference type="ARBA" id="ARBA00004174"/>
    </source>
</evidence>
<dbReference type="Proteomes" id="UP000694924">
    <property type="component" value="Unplaced"/>
</dbReference>
<keyword evidence="10 14" id="KW-0560">Oxidoreductase</keyword>
<evidence type="ECO:0000256" key="13">
    <source>
        <dbReference type="ARBA" id="ARBA00023136"/>
    </source>
</evidence>
<dbReference type="InterPro" id="IPR002401">
    <property type="entry name" value="Cyt_P450_E_grp-I"/>
</dbReference>
<evidence type="ECO:0000256" key="11">
    <source>
        <dbReference type="ARBA" id="ARBA00023004"/>
    </source>
</evidence>
<comment type="similarity">
    <text evidence="5 14">Belongs to the cytochrome P450 family.</text>
</comment>
<dbReference type="RefSeq" id="XP_015189799.1">
    <property type="nucleotide sequence ID" value="XM_015334313.1"/>
</dbReference>
<protein>
    <submittedName>
        <fullName evidence="17">Cytochrome P450 4C1-like isoform X1</fullName>
    </submittedName>
</protein>
<feature type="transmembrane region" description="Helical" evidence="15">
    <location>
        <begin position="308"/>
        <end position="330"/>
    </location>
</feature>
<gene>
    <name evidence="17" type="primary">LOC107073620</name>
</gene>
<evidence type="ECO:0000256" key="12">
    <source>
        <dbReference type="ARBA" id="ARBA00023033"/>
    </source>
</evidence>
<evidence type="ECO:0000256" key="6">
    <source>
        <dbReference type="ARBA" id="ARBA00022617"/>
    </source>
</evidence>
<dbReference type="SUPFAM" id="SSF48264">
    <property type="entry name" value="Cytochrome P450"/>
    <property type="match status" value="1"/>
</dbReference>
<name>A0ABM1JBG1_POLDO</name>
<dbReference type="PRINTS" id="PR00463">
    <property type="entry name" value="EP450I"/>
</dbReference>